<evidence type="ECO:0000313" key="2">
    <source>
        <dbReference type="Proteomes" id="UP000253727"/>
    </source>
</evidence>
<protein>
    <recommendedName>
        <fullName evidence="3">Septum formation initiator</fullName>
    </recommendedName>
</protein>
<keyword evidence="2" id="KW-1185">Reference proteome</keyword>
<evidence type="ECO:0008006" key="3">
    <source>
        <dbReference type="Google" id="ProtNLM"/>
    </source>
</evidence>
<accession>A0A369QCJ4</accession>
<proteinExistence type="predicted"/>
<reference evidence="1 2" key="1">
    <citation type="submission" date="2018-04" db="EMBL/GenBank/DDBJ databases">
        <title>Altererythrobacter sp. HME9302 genome sequencing and assembly.</title>
        <authorList>
            <person name="Kang H."/>
            <person name="Kim H."/>
            <person name="Joh K."/>
        </authorList>
    </citation>
    <scope>NUCLEOTIDE SEQUENCE [LARGE SCALE GENOMIC DNA]</scope>
    <source>
        <strain evidence="1 2">HME9302</strain>
    </source>
</reference>
<sequence length="107" mass="11661">MTSRLRNLEVIMEQMRQGLALGALLLLGGLAVAGPSGVLAWNESASLLNDRRDQVAVLQKETQDLRNRVALLDPDNADPDMVGELLRQNLNVAHPDELVITLDPPAE</sequence>
<organism evidence="1 2">
    <name type="scientific">Alteripontixanthobacter maritimus</name>
    <dbReference type="NCBI Taxonomy" id="2161824"/>
    <lineage>
        <taxon>Bacteria</taxon>
        <taxon>Pseudomonadati</taxon>
        <taxon>Pseudomonadota</taxon>
        <taxon>Alphaproteobacteria</taxon>
        <taxon>Sphingomonadales</taxon>
        <taxon>Erythrobacteraceae</taxon>
        <taxon>Alteripontixanthobacter</taxon>
    </lineage>
</organism>
<name>A0A369QCJ4_9SPHN</name>
<comment type="caution">
    <text evidence="1">The sequence shown here is derived from an EMBL/GenBank/DDBJ whole genome shotgun (WGS) entry which is preliminary data.</text>
</comment>
<dbReference type="EMBL" id="QBKA01000002">
    <property type="protein sequence ID" value="RDC59998.1"/>
    <property type="molecule type" value="Genomic_DNA"/>
</dbReference>
<dbReference type="AlphaFoldDB" id="A0A369QCJ4"/>
<dbReference type="Proteomes" id="UP000253727">
    <property type="component" value="Unassembled WGS sequence"/>
</dbReference>
<dbReference type="InterPro" id="IPR007060">
    <property type="entry name" value="FtsL/DivIC"/>
</dbReference>
<gene>
    <name evidence="1" type="ORF">HME9302_01196</name>
</gene>
<evidence type="ECO:0000313" key="1">
    <source>
        <dbReference type="EMBL" id="RDC59998.1"/>
    </source>
</evidence>
<dbReference type="Pfam" id="PF04977">
    <property type="entry name" value="DivIC"/>
    <property type="match status" value="1"/>
</dbReference>